<dbReference type="EMBL" id="SLXV01000012">
    <property type="protein sequence ID" value="TCP69154.1"/>
    <property type="molecule type" value="Genomic_DNA"/>
</dbReference>
<name>A0A4R2S025_9BACL</name>
<evidence type="ECO:0000259" key="1">
    <source>
        <dbReference type="Pfam" id="PF11127"/>
    </source>
</evidence>
<gene>
    <name evidence="2" type="ORF">EDD57_11218</name>
</gene>
<comment type="caution">
    <text evidence="2">The sequence shown here is derived from an EMBL/GenBank/DDBJ whole genome shotgun (WGS) entry which is preliminary data.</text>
</comment>
<reference evidence="2 3" key="1">
    <citation type="submission" date="2019-03" db="EMBL/GenBank/DDBJ databases">
        <title>Genomic Encyclopedia of Type Strains, Phase IV (KMG-IV): sequencing the most valuable type-strain genomes for metagenomic binning, comparative biology and taxonomic classification.</title>
        <authorList>
            <person name="Goeker M."/>
        </authorList>
    </citation>
    <scope>NUCLEOTIDE SEQUENCE [LARGE SCALE GENOMIC DNA]</scope>
    <source>
        <strain evidence="2 3">DSM 46831</strain>
    </source>
</reference>
<proteinExistence type="predicted"/>
<accession>A0A4R2S025</accession>
<sequence length="85" mass="9758">MQKNISTTNAMMRIACGLVGLLWSINYLNRRRVNRMCFLFITVMSVMKIAEGITRFCPCKALYNKIRSSISKDMILNFSTSSSHE</sequence>
<evidence type="ECO:0000313" key="3">
    <source>
        <dbReference type="Proteomes" id="UP000294746"/>
    </source>
</evidence>
<dbReference type="AlphaFoldDB" id="A0A4R2S025"/>
<feature type="domain" description="Inner membrane protein YgaP-like transmembrane" evidence="1">
    <location>
        <begin position="1"/>
        <end position="63"/>
    </location>
</feature>
<dbReference type="OrthoDB" id="5405951at2"/>
<dbReference type="Pfam" id="PF11127">
    <property type="entry name" value="YgaP-like_TM"/>
    <property type="match status" value="1"/>
</dbReference>
<dbReference type="InterPro" id="IPR021309">
    <property type="entry name" value="YgaP-like_TM"/>
</dbReference>
<keyword evidence="3" id="KW-1185">Reference proteome</keyword>
<evidence type="ECO:0000313" key="2">
    <source>
        <dbReference type="EMBL" id="TCP69154.1"/>
    </source>
</evidence>
<protein>
    <submittedName>
        <fullName evidence="2">DUF2892 family protein</fullName>
    </submittedName>
</protein>
<dbReference type="RefSeq" id="WP_131848483.1">
    <property type="nucleotide sequence ID" value="NZ_SLXV01000012.1"/>
</dbReference>
<organism evidence="2 3">
    <name type="scientific">Baia soyae</name>
    <dbReference type="NCBI Taxonomy" id="1544746"/>
    <lineage>
        <taxon>Bacteria</taxon>
        <taxon>Bacillati</taxon>
        <taxon>Bacillota</taxon>
        <taxon>Bacilli</taxon>
        <taxon>Bacillales</taxon>
        <taxon>Thermoactinomycetaceae</taxon>
        <taxon>Baia</taxon>
    </lineage>
</organism>
<dbReference type="Proteomes" id="UP000294746">
    <property type="component" value="Unassembled WGS sequence"/>
</dbReference>